<organism evidence="1 2">
    <name type="scientific">Halorubrum hochstenium ATCC 700873</name>
    <dbReference type="NCBI Taxonomy" id="1227481"/>
    <lineage>
        <taxon>Archaea</taxon>
        <taxon>Methanobacteriati</taxon>
        <taxon>Methanobacteriota</taxon>
        <taxon>Stenosarchaea group</taxon>
        <taxon>Halobacteria</taxon>
        <taxon>Halobacteriales</taxon>
        <taxon>Haloferacaceae</taxon>
        <taxon>Halorubrum</taxon>
    </lineage>
</organism>
<sequence>MIRSVDGGFTDSLHLRWFEVALNIWIFPGRSDDVDYLTVISKHDNENRVDSLATAIGVEPLEPVLLWPVVTFCNNDF</sequence>
<evidence type="ECO:0000313" key="2">
    <source>
        <dbReference type="Proteomes" id="UP000011689"/>
    </source>
</evidence>
<accession>M0FBQ3</accession>
<dbReference type="Proteomes" id="UP000011689">
    <property type="component" value="Unassembled WGS sequence"/>
</dbReference>
<protein>
    <submittedName>
        <fullName evidence="1">Uncharacterized protein</fullName>
    </submittedName>
</protein>
<name>M0FBQ3_9EURY</name>
<evidence type="ECO:0000313" key="1">
    <source>
        <dbReference type="EMBL" id="ELZ56778.1"/>
    </source>
</evidence>
<keyword evidence="2" id="KW-1185">Reference proteome</keyword>
<reference evidence="1 2" key="1">
    <citation type="journal article" date="2014" name="PLoS Genet.">
        <title>Phylogenetically driven sequencing of extremely halophilic archaea reveals strategies for static and dynamic osmo-response.</title>
        <authorList>
            <person name="Becker E.A."/>
            <person name="Seitzer P.M."/>
            <person name="Tritt A."/>
            <person name="Larsen D."/>
            <person name="Krusor M."/>
            <person name="Yao A.I."/>
            <person name="Wu D."/>
            <person name="Madern D."/>
            <person name="Eisen J.A."/>
            <person name="Darling A.E."/>
            <person name="Facciotti M.T."/>
        </authorList>
    </citation>
    <scope>NUCLEOTIDE SEQUENCE [LARGE SCALE GENOMIC DNA]</scope>
    <source>
        <strain evidence="1 2">ATCC 700873</strain>
    </source>
</reference>
<dbReference type="EMBL" id="AOJO01000035">
    <property type="protein sequence ID" value="ELZ56778.1"/>
    <property type="molecule type" value="Genomic_DNA"/>
</dbReference>
<dbReference type="AlphaFoldDB" id="M0FBQ3"/>
<proteinExistence type="predicted"/>
<gene>
    <name evidence="1" type="ORF">C467_07892</name>
</gene>
<comment type="caution">
    <text evidence="1">The sequence shown here is derived from an EMBL/GenBank/DDBJ whole genome shotgun (WGS) entry which is preliminary data.</text>
</comment>